<dbReference type="EMBL" id="CP026118">
    <property type="protein sequence ID" value="QAS51895.1"/>
    <property type="molecule type" value="Genomic_DNA"/>
</dbReference>
<dbReference type="KEGG" id="hli:HLI_06515"/>
<keyword evidence="1" id="KW-0812">Transmembrane</keyword>
<protein>
    <submittedName>
        <fullName evidence="2">Uncharacterized protein</fullName>
    </submittedName>
</protein>
<dbReference type="RefSeq" id="WP_128524021.1">
    <property type="nucleotide sequence ID" value="NZ_CANLVY010000002.1"/>
</dbReference>
<feature type="transmembrane region" description="Helical" evidence="1">
    <location>
        <begin position="50"/>
        <end position="70"/>
    </location>
</feature>
<sequence length="106" mass="12341">MKGHDKTSDVEQILKKTAAHTDEQMDIKEPSIHYFENMVQKQTEAWYKRLWIEMTCLWIIAIVFLSSLAISVMYTPLLFIGTQVISTLVVLLYFIKETSRTVASRQ</sequence>
<accession>A0A410MB64</accession>
<gene>
    <name evidence="2" type="ORF">HLI_06515</name>
</gene>
<dbReference type="InterPro" id="IPR035238">
    <property type="entry name" value="DUF5345"/>
</dbReference>
<dbReference type="AlphaFoldDB" id="A0A410MB64"/>
<dbReference type="Pfam" id="PF17280">
    <property type="entry name" value="DUF5345"/>
    <property type="match status" value="1"/>
</dbReference>
<keyword evidence="1" id="KW-0472">Membrane</keyword>
<feature type="transmembrane region" description="Helical" evidence="1">
    <location>
        <begin position="76"/>
        <end position="95"/>
    </location>
</feature>
<name>A0A410MB64_9BACI</name>
<dbReference type="Proteomes" id="UP000287756">
    <property type="component" value="Chromosome"/>
</dbReference>
<evidence type="ECO:0000313" key="2">
    <source>
        <dbReference type="EMBL" id="QAS51895.1"/>
    </source>
</evidence>
<keyword evidence="1" id="KW-1133">Transmembrane helix</keyword>
<evidence type="ECO:0000313" key="3">
    <source>
        <dbReference type="Proteomes" id="UP000287756"/>
    </source>
</evidence>
<organism evidence="2 3">
    <name type="scientific">Halobacillus litoralis</name>
    <dbReference type="NCBI Taxonomy" id="45668"/>
    <lineage>
        <taxon>Bacteria</taxon>
        <taxon>Bacillati</taxon>
        <taxon>Bacillota</taxon>
        <taxon>Bacilli</taxon>
        <taxon>Bacillales</taxon>
        <taxon>Bacillaceae</taxon>
        <taxon>Halobacillus</taxon>
    </lineage>
</organism>
<proteinExistence type="predicted"/>
<dbReference type="OrthoDB" id="2969445at2"/>
<reference evidence="2 3" key="1">
    <citation type="submission" date="2018-01" db="EMBL/GenBank/DDBJ databases">
        <title>The whole genome sequencing and assembly of Halobacillus litoralis ERB031 strain.</title>
        <authorList>
            <person name="Lee S.-J."/>
            <person name="Park M.-K."/>
            <person name="Kim J.-Y."/>
            <person name="Lee Y.-J."/>
            <person name="Yi H."/>
            <person name="Bahn Y.-S."/>
            <person name="Kim J.F."/>
            <person name="Lee D.-W."/>
        </authorList>
    </citation>
    <scope>NUCLEOTIDE SEQUENCE [LARGE SCALE GENOMIC DNA]</scope>
    <source>
        <strain evidence="2 3">ERB 031</strain>
    </source>
</reference>
<evidence type="ECO:0000256" key="1">
    <source>
        <dbReference type="SAM" id="Phobius"/>
    </source>
</evidence>